<proteinExistence type="predicted"/>
<gene>
    <name evidence="1" type="ORF">MYCFIDRAFT_85508</name>
</gene>
<dbReference type="STRING" id="383855.M3B2T3"/>
<keyword evidence="2" id="KW-1185">Reference proteome</keyword>
<evidence type="ECO:0000313" key="1">
    <source>
        <dbReference type="EMBL" id="EME83673.1"/>
    </source>
</evidence>
<dbReference type="VEuPathDB" id="FungiDB:MYCFIDRAFT_85508"/>
<reference evidence="1 2" key="1">
    <citation type="journal article" date="2012" name="PLoS Pathog.">
        <title>Diverse lifestyles and strategies of plant pathogenesis encoded in the genomes of eighteen Dothideomycetes fungi.</title>
        <authorList>
            <person name="Ohm R.A."/>
            <person name="Feau N."/>
            <person name="Henrissat B."/>
            <person name="Schoch C.L."/>
            <person name="Horwitz B.A."/>
            <person name="Barry K.W."/>
            <person name="Condon B.J."/>
            <person name="Copeland A.C."/>
            <person name="Dhillon B."/>
            <person name="Glaser F."/>
            <person name="Hesse C.N."/>
            <person name="Kosti I."/>
            <person name="LaButti K."/>
            <person name="Lindquist E.A."/>
            <person name="Lucas S."/>
            <person name="Salamov A.A."/>
            <person name="Bradshaw R.E."/>
            <person name="Ciuffetti L."/>
            <person name="Hamelin R.C."/>
            <person name="Kema G.H.J."/>
            <person name="Lawrence C."/>
            <person name="Scott J.A."/>
            <person name="Spatafora J.W."/>
            <person name="Turgeon B.G."/>
            <person name="de Wit P.J.G.M."/>
            <person name="Zhong S."/>
            <person name="Goodwin S.B."/>
            <person name="Grigoriev I.V."/>
        </authorList>
    </citation>
    <scope>NUCLEOTIDE SEQUENCE [LARGE SCALE GENOMIC DNA]</scope>
    <source>
        <strain evidence="1 2">CIRAD86</strain>
    </source>
</reference>
<protein>
    <submittedName>
        <fullName evidence="1">Uncharacterized protein</fullName>
    </submittedName>
</protein>
<dbReference type="HOGENOM" id="CLU_2237773_0_0_1"/>
<dbReference type="Proteomes" id="UP000016932">
    <property type="component" value="Unassembled WGS sequence"/>
</dbReference>
<dbReference type="EMBL" id="KB446558">
    <property type="protein sequence ID" value="EME83673.1"/>
    <property type="molecule type" value="Genomic_DNA"/>
</dbReference>
<dbReference type="Gene3D" id="3.10.129.10">
    <property type="entry name" value="Hotdog Thioesterase"/>
    <property type="match status" value="1"/>
</dbReference>
<sequence length="105" mass="11423">MTPKPYFNSKGEVLSLIDYMGVKRISDWTYESTTKAYEPTGGANGAYGGFFYALSAWDSSPNHLTKSNHPPHKRNFILGGIPSEHFTLNITKLGDGGSELTAPAP</sequence>
<evidence type="ECO:0000313" key="2">
    <source>
        <dbReference type="Proteomes" id="UP000016932"/>
    </source>
</evidence>
<organism evidence="1 2">
    <name type="scientific">Pseudocercospora fijiensis (strain CIRAD86)</name>
    <name type="common">Black leaf streak disease fungus</name>
    <name type="synonym">Mycosphaerella fijiensis</name>
    <dbReference type="NCBI Taxonomy" id="383855"/>
    <lineage>
        <taxon>Eukaryota</taxon>
        <taxon>Fungi</taxon>
        <taxon>Dikarya</taxon>
        <taxon>Ascomycota</taxon>
        <taxon>Pezizomycotina</taxon>
        <taxon>Dothideomycetes</taxon>
        <taxon>Dothideomycetidae</taxon>
        <taxon>Mycosphaerellales</taxon>
        <taxon>Mycosphaerellaceae</taxon>
        <taxon>Pseudocercospora</taxon>
    </lineage>
</organism>
<dbReference type="AlphaFoldDB" id="M3B2T3"/>
<dbReference type="GeneID" id="19342356"/>
<accession>M3B2T3</accession>
<dbReference type="RefSeq" id="XP_007926840.1">
    <property type="nucleotide sequence ID" value="XM_007928649.1"/>
</dbReference>
<name>M3B2T3_PSEFD</name>
<dbReference type="KEGG" id="pfj:MYCFIDRAFT_85508"/>